<accession>A0AAF0IJ19</accession>
<feature type="compositionally biased region" description="Polar residues" evidence="1">
    <location>
        <begin position="42"/>
        <end position="57"/>
    </location>
</feature>
<feature type="compositionally biased region" description="Acidic residues" evidence="1">
    <location>
        <begin position="185"/>
        <end position="197"/>
    </location>
</feature>
<feature type="compositionally biased region" description="Low complexity" evidence="1">
    <location>
        <begin position="89"/>
        <end position="107"/>
    </location>
</feature>
<evidence type="ECO:0000313" key="2">
    <source>
        <dbReference type="EMBL" id="WEW56384.1"/>
    </source>
</evidence>
<dbReference type="EMBL" id="CP120627">
    <property type="protein sequence ID" value="WEW56384.1"/>
    <property type="molecule type" value="Genomic_DNA"/>
</dbReference>
<name>A0AAF0IJ19_9EURO</name>
<gene>
    <name evidence="2" type="ORF">PRK78_001827</name>
</gene>
<sequence>MPIKWTPENDQILLLKILETHDLTVDTKKVSEAWRMYPIPPLSQNASRQTHLTQSPAKTDANAIPTARAITERLFKIKKSAKESINGMATTPKKPPTSAKTTPSTASARKRKTNTAQTPASKRGRTAVKREPEMDMPSSPLAMRGHIKQEPAAHESDAALEEMFSSLPDKRVRMAPCMPQGLVAYDDDDEGADDDDNDKYASDASEYVAEDTEIDDADEVYVKGEDEFA</sequence>
<feature type="compositionally biased region" description="Acidic residues" evidence="1">
    <location>
        <begin position="208"/>
        <end position="219"/>
    </location>
</feature>
<feature type="compositionally biased region" description="Basic and acidic residues" evidence="1">
    <location>
        <begin position="220"/>
        <end position="229"/>
    </location>
</feature>
<feature type="region of interest" description="Disordered" evidence="1">
    <location>
        <begin position="41"/>
        <end position="64"/>
    </location>
</feature>
<organism evidence="2 3">
    <name type="scientific">Emydomyces testavorans</name>
    <dbReference type="NCBI Taxonomy" id="2070801"/>
    <lineage>
        <taxon>Eukaryota</taxon>
        <taxon>Fungi</taxon>
        <taxon>Dikarya</taxon>
        <taxon>Ascomycota</taxon>
        <taxon>Pezizomycotina</taxon>
        <taxon>Eurotiomycetes</taxon>
        <taxon>Eurotiomycetidae</taxon>
        <taxon>Onygenales</taxon>
        <taxon>Nannizziopsiaceae</taxon>
        <taxon>Emydomyces</taxon>
    </lineage>
</organism>
<feature type="region of interest" description="Disordered" evidence="1">
    <location>
        <begin position="181"/>
        <end position="229"/>
    </location>
</feature>
<feature type="region of interest" description="Disordered" evidence="1">
    <location>
        <begin position="82"/>
        <end position="141"/>
    </location>
</feature>
<reference evidence="2" key="1">
    <citation type="submission" date="2023-03" db="EMBL/GenBank/DDBJ databases">
        <title>Emydomyces testavorans Genome Sequence.</title>
        <authorList>
            <person name="Hoyer L."/>
        </authorList>
    </citation>
    <scope>NUCLEOTIDE SEQUENCE</scope>
    <source>
        <strain evidence="2">16-2883</strain>
    </source>
</reference>
<dbReference type="Proteomes" id="UP001219355">
    <property type="component" value="Chromosome 1"/>
</dbReference>
<evidence type="ECO:0000256" key="1">
    <source>
        <dbReference type="SAM" id="MobiDB-lite"/>
    </source>
</evidence>
<evidence type="ECO:0000313" key="3">
    <source>
        <dbReference type="Proteomes" id="UP001219355"/>
    </source>
</evidence>
<keyword evidence="3" id="KW-1185">Reference proteome</keyword>
<dbReference type="AlphaFoldDB" id="A0AAF0IJ19"/>
<protein>
    <submittedName>
        <fullName evidence="2">Uncharacterized protein</fullName>
    </submittedName>
</protein>
<proteinExistence type="predicted"/>